<dbReference type="InterPro" id="IPR029787">
    <property type="entry name" value="Nucleotide_cyclase"/>
</dbReference>
<dbReference type="AlphaFoldDB" id="A0A0M9BM07"/>
<feature type="transmembrane region" description="Helical" evidence="1">
    <location>
        <begin position="81"/>
        <end position="98"/>
    </location>
</feature>
<name>A0A0M9BM07_9BACL</name>
<organism evidence="3 4">
    <name type="scientific">Paenibacillus xylanivorans</name>
    <dbReference type="NCBI Taxonomy" id="1705561"/>
    <lineage>
        <taxon>Bacteria</taxon>
        <taxon>Bacillati</taxon>
        <taxon>Bacillota</taxon>
        <taxon>Bacilli</taxon>
        <taxon>Bacillales</taxon>
        <taxon>Paenibacillaceae</taxon>
        <taxon>Paenibacillus</taxon>
    </lineage>
</organism>
<proteinExistence type="predicted"/>
<evidence type="ECO:0000259" key="2">
    <source>
        <dbReference type="PROSITE" id="PS50887"/>
    </source>
</evidence>
<dbReference type="GO" id="GO:1902201">
    <property type="term" value="P:negative regulation of bacterial-type flagellum-dependent cell motility"/>
    <property type="evidence" value="ECO:0007669"/>
    <property type="project" value="TreeGrafter"/>
</dbReference>
<dbReference type="PANTHER" id="PTHR45138:SF9">
    <property type="entry name" value="DIGUANYLATE CYCLASE DGCM-RELATED"/>
    <property type="match status" value="1"/>
</dbReference>
<dbReference type="SUPFAM" id="SSF55073">
    <property type="entry name" value="Nucleotide cyclase"/>
    <property type="match status" value="1"/>
</dbReference>
<feature type="transmembrane region" description="Helical" evidence="1">
    <location>
        <begin position="159"/>
        <end position="181"/>
    </location>
</feature>
<evidence type="ECO:0000256" key="1">
    <source>
        <dbReference type="SAM" id="Phobius"/>
    </source>
</evidence>
<feature type="transmembrane region" description="Helical" evidence="1">
    <location>
        <begin position="24"/>
        <end position="43"/>
    </location>
</feature>
<dbReference type="FunFam" id="3.30.70.270:FF:000001">
    <property type="entry name" value="Diguanylate cyclase domain protein"/>
    <property type="match status" value="1"/>
</dbReference>
<comment type="caution">
    <text evidence="3">The sequence shown here is derived from an EMBL/GenBank/DDBJ whole genome shotgun (WGS) entry which is preliminary data.</text>
</comment>
<dbReference type="InterPro" id="IPR000160">
    <property type="entry name" value="GGDEF_dom"/>
</dbReference>
<accession>A0A0M9BM07</accession>
<dbReference type="PATRIC" id="fig|1705561.3.peg.3629"/>
<keyword evidence="1" id="KW-0812">Transmembrane</keyword>
<feature type="domain" description="GGDEF" evidence="2">
    <location>
        <begin position="234"/>
        <end position="365"/>
    </location>
</feature>
<feature type="transmembrane region" description="Helical" evidence="1">
    <location>
        <begin position="104"/>
        <end position="122"/>
    </location>
</feature>
<dbReference type="Pfam" id="PF00990">
    <property type="entry name" value="GGDEF"/>
    <property type="match status" value="1"/>
</dbReference>
<dbReference type="SMART" id="SM00267">
    <property type="entry name" value="GGDEF"/>
    <property type="match status" value="1"/>
</dbReference>
<feature type="transmembrane region" description="Helical" evidence="1">
    <location>
        <begin position="55"/>
        <end position="74"/>
    </location>
</feature>
<dbReference type="EMBL" id="LITU01000065">
    <property type="protein sequence ID" value="KOY15070.1"/>
    <property type="molecule type" value="Genomic_DNA"/>
</dbReference>
<dbReference type="InterPro" id="IPR050469">
    <property type="entry name" value="Diguanylate_Cyclase"/>
</dbReference>
<gene>
    <name evidence="3" type="ORF">AMS66_17630</name>
</gene>
<feature type="transmembrane region" description="Helical" evidence="1">
    <location>
        <begin position="127"/>
        <end position="147"/>
    </location>
</feature>
<keyword evidence="1" id="KW-1133">Transmembrane helix</keyword>
<dbReference type="Proteomes" id="UP000037688">
    <property type="component" value="Unassembled WGS sequence"/>
</dbReference>
<reference evidence="3 4" key="1">
    <citation type="submission" date="2015-08" db="EMBL/GenBank/DDBJ databases">
        <title>Draft genome sequence of cellulolytic and xylanolytic Paenibacillus sp. A59, isolated from a decaying forest soil from Patagonia, Argentina.</title>
        <authorList>
            <person name="Ghio S."/>
            <person name="Caceres A.M."/>
            <person name="Talia P."/>
            <person name="Grasso D."/>
            <person name="Campos E."/>
        </authorList>
    </citation>
    <scope>NUCLEOTIDE SEQUENCE [LARGE SCALE GENOMIC DNA]</scope>
    <source>
        <strain evidence="3 4">A59</strain>
    </source>
</reference>
<sequence>MHNSHIPTDYEFKHSKWIKKMLRAYWLVVLTHVVIQIGCFLFLDYDRTPEDFMIHVLFWPTLASALAILIASWVERRFSSFSFYSMSMASTVIAWSIIHVNYDIRIILAICLLPIFASVLFFNKKRVWTVCLMQMIGYVIVLCDPAYRLYLSSFDMVSIPAFLIVGTYVAQLIVISGVEVLDDLQASMLAKQDLIVRNAIMSKQSKTDGLTNLYNQSSFKDYYEKAFEYANNGMSLHLALIDIDNFKSINDTYGHRVGDVILERVSLVIQENVTSSDIAARYGGEEFALLMFEQSFEQAYTLVEQIRKKIARLVHPELEGAYITVSVGLQSYSPNLSKDKLFEEVDACLYTAKRTGKNKTVTSLDLSLTVEENN</sequence>
<dbReference type="Gene3D" id="3.30.70.270">
    <property type="match status" value="1"/>
</dbReference>
<dbReference type="GO" id="GO:0005886">
    <property type="term" value="C:plasma membrane"/>
    <property type="evidence" value="ECO:0007669"/>
    <property type="project" value="TreeGrafter"/>
</dbReference>
<dbReference type="CDD" id="cd01949">
    <property type="entry name" value="GGDEF"/>
    <property type="match status" value="1"/>
</dbReference>
<protein>
    <submittedName>
        <fullName evidence="3">Chemotaxis protein CheY</fullName>
    </submittedName>
</protein>
<dbReference type="InterPro" id="IPR043128">
    <property type="entry name" value="Rev_trsase/Diguanyl_cyclase"/>
</dbReference>
<keyword evidence="4" id="KW-1185">Reference proteome</keyword>
<evidence type="ECO:0000313" key="4">
    <source>
        <dbReference type="Proteomes" id="UP000037688"/>
    </source>
</evidence>
<dbReference type="GO" id="GO:0052621">
    <property type="term" value="F:diguanylate cyclase activity"/>
    <property type="evidence" value="ECO:0007669"/>
    <property type="project" value="TreeGrafter"/>
</dbReference>
<dbReference type="GO" id="GO:0043709">
    <property type="term" value="P:cell adhesion involved in single-species biofilm formation"/>
    <property type="evidence" value="ECO:0007669"/>
    <property type="project" value="TreeGrafter"/>
</dbReference>
<dbReference type="NCBIfam" id="TIGR00254">
    <property type="entry name" value="GGDEF"/>
    <property type="match status" value="1"/>
</dbReference>
<keyword evidence="1" id="KW-0472">Membrane</keyword>
<dbReference type="PROSITE" id="PS50887">
    <property type="entry name" value="GGDEF"/>
    <property type="match status" value="1"/>
</dbReference>
<dbReference type="PANTHER" id="PTHR45138">
    <property type="entry name" value="REGULATORY COMPONENTS OF SENSORY TRANSDUCTION SYSTEM"/>
    <property type="match status" value="1"/>
</dbReference>
<evidence type="ECO:0000313" key="3">
    <source>
        <dbReference type="EMBL" id="KOY15070.1"/>
    </source>
</evidence>